<dbReference type="OMA" id="CRACCES"/>
<evidence type="ECO:0000256" key="4">
    <source>
        <dbReference type="ARBA" id="ARBA00023125"/>
    </source>
</evidence>
<dbReference type="GO" id="GO:0003677">
    <property type="term" value="F:DNA binding"/>
    <property type="evidence" value="ECO:0007669"/>
    <property type="project" value="UniProtKB-UniRule"/>
</dbReference>
<feature type="compositionally biased region" description="Polar residues" evidence="6">
    <location>
        <begin position="619"/>
        <end position="631"/>
    </location>
</feature>
<gene>
    <name evidence="8" type="ORF">HPB48_000438</name>
</gene>
<dbReference type="EMBL" id="JABSTR010000004">
    <property type="protein sequence ID" value="KAH9367486.1"/>
    <property type="molecule type" value="Genomic_DNA"/>
</dbReference>
<feature type="domain" description="THAP-type" evidence="7">
    <location>
        <begin position="1"/>
        <end position="70"/>
    </location>
</feature>
<dbReference type="AlphaFoldDB" id="A0A9J6FMM0"/>
<dbReference type="Pfam" id="PF05485">
    <property type="entry name" value="THAP"/>
    <property type="match status" value="1"/>
</dbReference>
<organism evidence="8 9">
    <name type="scientific">Haemaphysalis longicornis</name>
    <name type="common">Bush tick</name>
    <dbReference type="NCBI Taxonomy" id="44386"/>
    <lineage>
        <taxon>Eukaryota</taxon>
        <taxon>Metazoa</taxon>
        <taxon>Ecdysozoa</taxon>
        <taxon>Arthropoda</taxon>
        <taxon>Chelicerata</taxon>
        <taxon>Arachnida</taxon>
        <taxon>Acari</taxon>
        <taxon>Parasitiformes</taxon>
        <taxon>Ixodida</taxon>
        <taxon>Ixodoidea</taxon>
        <taxon>Ixodidae</taxon>
        <taxon>Haemaphysalinae</taxon>
        <taxon>Haemaphysalis</taxon>
    </lineage>
</organism>
<feature type="region of interest" description="Disordered" evidence="6">
    <location>
        <begin position="539"/>
        <end position="564"/>
    </location>
</feature>
<evidence type="ECO:0000256" key="5">
    <source>
        <dbReference type="PROSITE-ProRule" id="PRU00309"/>
    </source>
</evidence>
<dbReference type="PROSITE" id="PS50950">
    <property type="entry name" value="ZF_THAP"/>
    <property type="match status" value="1"/>
</dbReference>
<dbReference type="VEuPathDB" id="VectorBase:HLOH_058202"/>
<evidence type="ECO:0000256" key="3">
    <source>
        <dbReference type="ARBA" id="ARBA00022833"/>
    </source>
</evidence>
<dbReference type="PANTHER" id="PTHR31751">
    <property type="entry name" value="SI:CH211-108C17.2-RELATED-RELATED"/>
    <property type="match status" value="1"/>
</dbReference>
<feature type="region of interest" description="Disordered" evidence="6">
    <location>
        <begin position="585"/>
        <end position="631"/>
    </location>
</feature>
<dbReference type="OrthoDB" id="6500717at2759"/>
<accession>A0A9J6FMM0</accession>
<feature type="compositionally biased region" description="Basic and acidic residues" evidence="6">
    <location>
        <begin position="553"/>
        <end position="564"/>
    </location>
</feature>
<proteinExistence type="predicted"/>
<keyword evidence="3" id="KW-0862">Zinc</keyword>
<feature type="region of interest" description="Disordered" evidence="6">
    <location>
        <begin position="138"/>
        <end position="165"/>
    </location>
</feature>
<dbReference type="PANTHER" id="PTHR31751:SF42">
    <property type="entry name" value="PROTEIN CBG10204"/>
    <property type="match status" value="1"/>
</dbReference>
<dbReference type="GO" id="GO:0008270">
    <property type="term" value="F:zinc ion binding"/>
    <property type="evidence" value="ECO:0007669"/>
    <property type="project" value="UniProtKB-KW"/>
</dbReference>
<keyword evidence="9" id="KW-1185">Reference proteome</keyword>
<evidence type="ECO:0000256" key="1">
    <source>
        <dbReference type="ARBA" id="ARBA00022723"/>
    </source>
</evidence>
<evidence type="ECO:0000313" key="9">
    <source>
        <dbReference type="Proteomes" id="UP000821853"/>
    </source>
</evidence>
<dbReference type="Proteomes" id="UP000821853">
    <property type="component" value="Chromosome 2"/>
</dbReference>
<dbReference type="InterPro" id="IPR006612">
    <property type="entry name" value="THAP_Znf"/>
</dbReference>
<keyword evidence="4 5" id="KW-0238">DNA-binding</keyword>
<evidence type="ECO:0000256" key="2">
    <source>
        <dbReference type="ARBA" id="ARBA00022771"/>
    </source>
</evidence>
<reference evidence="8 9" key="1">
    <citation type="journal article" date="2020" name="Cell">
        <title>Large-Scale Comparative Analyses of Tick Genomes Elucidate Their Genetic Diversity and Vector Capacities.</title>
        <authorList>
            <consortium name="Tick Genome and Microbiome Consortium (TIGMIC)"/>
            <person name="Jia N."/>
            <person name="Wang J."/>
            <person name="Shi W."/>
            <person name="Du L."/>
            <person name="Sun Y."/>
            <person name="Zhan W."/>
            <person name="Jiang J.F."/>
            <person name="Wang Q."/>
            <person name="Zhang B."/>
            <person name="Ji P."/>
            <person name="Bell-Sakyi L."/>
            <person name="Cui X.M."/>
            <person name="Yuan T.T."/>
            <person name="Jiang B.G."/>
            <person name="Yang W.F."/>
            <person name="Lam T.T."/>
            <person name="Chang Q.C."/>
            <person name="Ding S.J."/>
            <person name="Wang X.J."/>
            <person name="Zhu J.G."/>
            <person name="Ruan X.D."/>
            <person name="Zhao L."/>
            <person name="Wei J.T."/>
            <person name="Ye R.Z."/>
            <person name="Que T.C."/>
            <person name="Du C.H."/>
            <person name="Zhou Y.H."/>
            <person name="Cheng J.X."/>
            <person name="Dai P.F."/>
            <person name="Guo W.B."/>
            <person name="Han X.H."/>
            <person name="Huang E.J."/>
            <person name="Li L.F."/>
            <person name="Wei W."/>
            <person name="Gao Y.C."/>
            <person name="Liu J.Z."/>
            <person name="Shao H.Z."/>
            <person name="Wang X."/>
            <person name="Wang C.C."/>
            <person name="Yang T.C."/>
            <person name="Huo Q.B."/>
            <person name="Li W."/>
            <person name="Chen H.Y."/>
            <person name="Chen S.E."/>
            <person name="Zhou L.G."/>
            <person name="Ni X.B."/>
            <person name="Tian J.H."/>
            <person name="Sheng Y."/>
            <person name="Liu T."/>
            <person name="Pan Y.S."/>
            <person name="Xia L.Y."/>
            <person name="Li J."/>
            <person name="Zhao F."/>
            <person name="Cao W.C."/>
        </authorList>
    </citation>
    <scope>NUCLEOTIDE SEQUENCE [LARGE SCALE GENOMIC DNA]</scope>
    <source>
        <strain evidence="8">HaeL-2018</strain>
    </source>
</reference>
<name>A0A9J6FMM0_HAELO</name>
<evidence type="ECO:0000313" key="8">
    <source>
        <dbReference type="EMBL" id="KAH9367486.1"/>
    </source>
</evidence>
<comment type="caution">
    <text evidence="8">The sequence shown here is derived from an EMBL/GenBank/DDBJ whole genome shotgun (WGS) entry which is preliminary data.</text>
</comment>
<sequence>MRHSLPKDPHLRAVWLERIGLSESAAPRSVRVCGRHFPPEAYHYNLEFVQRSAVGMKHLHLKKNTVPTLLLPKTRANTTLRLLVSAKTQTDAPVVEAVPGEAEPDFEPARTSRVAAAVAVTPLPASFRPARCSSPRLVDEATQGTRGQDMSGDTTLASEGDEMCQTDDPTYDPSDFLDADFPLGATFSRSFLCTRNENFLVFERCLEKLLVHCRACCESCPFCRKCTHKFTVTGTQLEVVSLCSVAHSTTWESQPSVGGNPAGNLLLASGIFFAGCLAAPVLRLLASINIQIFTERTFYNYQRAYLVPAVNEVFQEHESRLIDDLAGTEVELAGDGRFDSPGFSATYMTYSVLATEVGRIILSEQIRVGESSAVTSSVSMEKEGLKRCLEKLDASGVMVQSLTTGVKKKLRAASKRHAVLECWIQPIGNHLYWVAAMGQGDSELILSMWKSILNHVCDVHTGHDGPFAECLHEPLEDRQWIKPLCQAFAALKGIVESPSLLRDLTQIAPAAQTFSLESFHSCADPLCPKVECFHSRGDESQDSARCAPLNENASREQAETQDGIKKVQDKVIQVEEGALYHLPSQGGQKLHFKKTGLSNAPDAPEDHLLWDDDKESEANEATTSNVGTDSD</sequence>
<dbReference type="SUPFAM" id="SSF57716">
    <property type="entry name" value="Glucocorticoid receptor-like (DNA-binding domain)"/>
    <property type="match status" value="1"/>
</dbReference>
<feature type="compositionally biased region" description="Polar residues" evidence="6">
    <location>
        <begin position="142"/>
        <end position="157"/>
    </location>
</feature>
<evidence type="ECO:0000256" key="6">
    <source>
        <dbReference type="SAM" id="MobiDB-lite"/>
    </source>
</evidence>
<evidence type="ECO:0000259" key="7">
    <source>
        <dbReference type="PROSITE" id="PS50950"/>
    </source>
</evidence>
<keyword evidence="2 5" id="KW-0863">Zinc-finger</keyword>
<protein>
    <recommendedName>
        <fullName evidence="7">THAP-type domain-containing protein</fullName>
    </recommendedName>
</protein>
<keyword evidence="1" id="KW-0479">Metal-binding</keyword>